<evidence type="ECO:0000313" key="1">
    <source>
        <dbReference type="EMBL" id="SFV59240.1"/>
    </source>
</evidence>
<name>A0A1W1C075_9ZZZZ</name>
<accession>A0A1W1C075</accession>
<organism evidence="1">
    <name type="scientific">hydrothermal vent metagenome</name>
    <dbReference type="NCBI Taxonomy" id="652676"/>
    <lineage>
        <taxon>unclassified sequences</taxon>
        <taxon>metagenomes</taxon>
        <taxon>ecological metagenomes</taxon>
    </lineage>
</organism>
<sequence length="112" mass="13711">MKYILFIAILLPTFIYANKNWQPMEIPSQNDYQDSYGYQREAQADSWQKAFPNDTFNNSWNNHYMNDDPDNQFYENSYQNKYKFDFNIDDSGKIKSQWRDSEGRWNRDLENY</sequence>
<reference evidence="1" key="1">
    <citation type="submission" date="2016-10" db="EMBL/GenBank/DDBJ databases">
        <authorList>
            <person name="de Groot N.N."/>
        </authorList>
    </citation>
    <scope>NUCLEOTIDE SEQUENCE</scope>
</reference>
<protein>
    <submittedName>
        <fullName evidence="1">Uncharacterized protein</fullName>
    </submittedName>
</protein>
<proteinExistence type="predicted"/>
<dbReference type="EMBL" id="FPHJ01000025">
    <property type="protein sequence ID" value="SFV59240.1"/>
    <property type="molecule type" value="Genomic_DNA"/>
</dbReference>
<dbReference type="AlphaFoldDB" id="A0A1W1C075"/>
<gene>
    <name evidence="1" type="ORF">MNB_SUP05-5-916</name>
</gene>